<accession>A0A7Z2VYM1</accession>
<proteinExistence type="predicted"/>
<dbReference type="KEGG" id="mfy:HH212_17645"/>
<name>A0A7Z2VYM1_9BURK</name>
<dbReference type="Pfam" id="PF13673">
    <property type="entry name" value="Acetyltransf_10"/>
    <property type="match status" value="1"/>
</dbReference>
<reference evidence="4 5" key="1">
    <citation type="submission" date="2020-04" db="EMBL/GenBank/DDBJ databases">
        <title>Genome sequencing of novel species.</title>
        <authorList>
            <person name="Heo J."/>
            <person name="Kim S.-J."/>
            <person name="Kim J.-S."/>
            <person name="Hong S.-B."/>
            <person name="Kwon S.-W."/>
        </authorList>
    </citation>
    <scope>NUCLEOTIDE SEQUENCE [LARGE SCALE GENOMIC DNA]</scope>
    <source>
        <strain evidence="4 5">GN2-R2</strain>
    </source>
</reference>
<evidence type="ECO:0000313" key="5">
    <source>
        <dbReference type="Proteomes" id="UP000502415"/>
    </source>
</evidence>
<gene>
    <name evidence="4" type="ORF">HH212_17645</name>
</gene>
<feature type="domain" description="N-acetyltransferase" evidence="3">
    <location>
        <begin position="2"/>
        <end position="156"/>
    </location>
</feature>
<dbReference type="Proteomes" id="UP000502415">
    <property type="component" value="Chromosome"/>
</dbReference>
<evidence type="ECO:0000259" key="3">
    <source>
        <dbReference type="PROSITE" id="PS51186"/>
    </source>
</evidence>
<organism evidence="4 5">
    <name type="scientific">Massilia forsythiae</name>
    <dbReference type="NCBI Taxonomy" id="2728020"/>
    <lineage>
        <taxon>Bacteria</taxon>
        <taxon>Pseudomonadati</taxon>
        <taxon>Pseudomonadota</taxon>
        <taxon>Betaproteobacteria</taxon>
        <taxon>Burkholderiales</taxon>
        <taxon>Oxalobacteraceae</taxon>
        <taxon>Telluria group</taxon>
        <taxon>Massilia</taxon>
    </lineage>
</organism>
<dbReference type="InterPro" id="IPR000182">
    <property type="entry name" value="GNAT_dom"/>
</dbReference>
<dbReference type="EMBL" id="CP051685">
    <property type="protein sequence ID" value="QJE01624.1"/>
    <property type="molecule type" value="Genomic_DNA"/>
</dbReference>
<protein>
    <submittedName>
        <fullName evidence="4">GNAT family N-acetyltransferase</fullName>
    </submittedName>
</protein>
<dbReference type="SUPFAM" id="SSF55729">
    <property type="entry name" value="Acyl-CoA N-acyltransferases (Nat)"/>
    <property type="match status" value="1"/>
</dbReference>
<keyword evidence="5" id="KW-1185">Reference proteome</keyword>
<dbReference type="CDD" id="cd04301">
    <property type="entry name" value="NAT_SF"/>
    <property type="match status" value="1"/>
</dbReference>
<keyword evidence="2" id="KW-0012">Acyltransferase</keyword>
<dbReference type="InterPro" id="IPR050832">
    <property type="entry name" value="Bact_Acetyltransf"/>
</dbReference>
<dbReference type="PROSITE" id="PS51186">
    <property type="entry name" value="GNAT"/>
    <property type="match status" value="1"/>
</dbReference>
<sequence length="163" mass="17612">MLSQRTATGADLDALWDLRTRAVRISCATHYPSAVIAAWSAASPPPSLAQLTLAGSVLLMRRGERLAGFGALDLETGEVDALFVDPDCQGGGIGRALLDALEAMAREAGLARLFLSASLNGTPFYRRAGFTALREQWHEHHSGIVIRCVLMEKDLMIRIKPVI</sequence>
<dbReference type="GO" id="GO:0016747">
    <property type="term" value="F:acyltransferase activity, transferring groups other than amino-acyl groups"/>
    <property type="evidence" value="ECO:0007669"/>
    <property type="project" value="InterPro"/>
</dbReference>
<evidence type="ECO:0000256" key="2">
    <source>
        <dbReference type="ARBA" id="ARBA00023315"/>
    </source>
</evidence>
<dbReference type="RefSeq" id="WP_170203663.1">
    <property type="nucleotide sequence ID" value="NZ_CP051685.1"/>
</dbReference>
<dbReference type="InterPro" id="IPR016181">
    <property type="entry name" value="Acyl_CoA_acyltransferase"/>
</dbReference>
<evidence type="ECO:0000256" key="1">
    <source>
        <dbReference type="ARBA" id="ARBA00022679"/>
    </source>
</evidence>
<dbReference type="PANTHER" id="PTHR43877:SF2">
    <property type="entry name" value="AMINOALKYLPHOSPHONATE N-ACETYLTRANSFERASE-RELATED"/>
    <property type="match status" value="1"/>
</dbReference>
<dbReference type="PANTHER" id="PTHR43877">
    <property type="entry name" value="AMINOALKYLPHOSPHONATE N-ACETYLTRANSFERASE-RELATED-RELATED"/>
    <property type="match status" value="1"/>
</dbReference>
<dbReference type="Gene3D" id="3.40.630.30">
    <property type="match status" value="1"/>
</dbReference>
<evidence type="ECO:0000313" key="4">
    <source>
        <dbReference type="EMBL" id="QJE01624.1"/>
    </source>
</evidence>
<keyword evidence="1 4" id="KW-0808">Transferase</keyword>
<dbReference type="AlphaFoldDB" id="A0A7Z2VYM1"/>